<evidence type="ECO:0000259" key="2">
    <source>
        <dbReference type="Pfam" id="PF00535"/>
    </source>
</evidence>
<sequence>MRVNFIGTFGKTTGVSQDVSILHGLVAHVLDKDAKIRHVPHRFPQCPQAEVNFFIEVINPALFIYAGRNIWIPNPEWTYKTWEPYARMVDEIWVKTQEAADLFEKWVPAEKVKLVGWTSIDKEYPTLGSKDPNKGIVPVGKNVWRHPKPVLQAYTRILEQTPDVFPKLPHLTIVHSPDHVPIGEVPDALKSKITIRGEVIPDEEYTQLLHTCGLVVCTSAAEGFGHAVNEALSSGCIPILSPIQPFREMIKNALWVSNAKTMDHPQCMGILEDVDVDSVVDALVVYTKLTAEERRTMTMDSRECYEDRHEMFVKAMLSRLDRLFAGMPEYSLEEKFPKEADLPPVSIITITRDRRPFIPLAKYGFLAQTYPEHLLEWVIVDSGKDPIKNLITDLPNVTYVLVDEPLTIGEMRNLAISKAKHDVLVMMDDDDVYPNNSVLTRVAHLLAAPSKGCIFSTVLPCYEIHETKSFMNVPPITLPMSQRVSEATMCMTRKFWLDRPFPNAQIAEGDAFLHGREDMCREMSPQDVIVSLSHKKTTSSRKPPAGMDVNGSHYGFSDELFTLISEIALSL</sequence>
<reference evidence="3" key="1">
    <citation type="journal article" date="2020" name="Nature">
        <title>Giant virus diversity and host interactions through global metagenomics.</title>
        <authorList>
            <person name="Schulz F."/>
            <person name="Roux S."/>
            <person name="Paez-Espino D."/>
            <person name="Jungbluth S."/>
            <person name="Walsh D.A."/>
            <person name="Denef V.J."/>
            <person name="McMahon K.D."/>
            <person name="Konstantinidis K.T."/>
            <person name="Eloe-Fadrosh E.A."/>
            <person name="Kyrpides N.C."/>
            <person name="Woyke T."/>
        </authorList>
    </citation>
    <scope>NUCLEOTIDE SEQUENCE</scope>
    <source>
        <strain evidence="3">GVMAG-S-1035375-24</strain>
    </source>
</reference>
<feature type="domain" description="Glycosyltransferase 2-like" evidence="2">
    <location>
        <begin position="346"/>
        <end position="466"/>
    </location>
</feature>
<dbReference type="InterPro" id="IPR001296">
    <property type="entry name" value="Glyco_trans_1"/>
</dbReference>
<dbReference type="SUPFAM" id="SSF53448">
    <property type="entry name" value="Nucleotide-diphospho-sugar transferases"/>
    <property type="match status" value="1"/>
</dbReference>
<dbReference type="Gene3D" id="3.40.50.2000">
    <property type="entry name" value="Glycogen Phosphorylase B"/>
    <property type="match status" value="1"/>
</dbReference>
<evidence type="ECO:0000313" key="3">
    <source>
        <dbReference type="EMBL" id="QHS79907.1"/>
    </source>
</evidence>
<dbReference type="Pfam" id="PF00535">
    <property type="entry name" value="Glycos_transf_2"/>
    <property type="match status" value="1"/>
</dbReference>
<name>A0A6C0AJB0_9ZZZZ</name>
<dbReference type="InterPro" id="IPR001173">
    <property type="entry name" value="Glyco_trans_2-like"/>
</dbReference>
<dbReference type="SUPFAM" id="SSF53756">
    <property type="entry name" value="UDP-Glycosyltransferase/glycogen phosphorylase"/>
    <property type="match status" value="1"/>
</dbReference>
<proteinExistence type="predicted"/>
<dbReference type="GO" id="GO:0016757">
    <property type="term" value="F:glycosyltransferase activity"/>
    <property type="evidence" value="ECO:0007669"/>
    <property type="project" value="InterPro"/>
</dbReference>
<dbReference type="Pfam" id="PF00534">
    <property type="entry name" value="Glycos_transf_1"/>
    <property type="match status" value="1"/>
</dbReference>
<dbReference type="InterPro" id="IPR029044">
    <property type="entry name" value="Nucleotide-diphossugar_trans"/>
</dbReference>
<accession>A0A6C0AJB0</accession>
<protein>
    <recommendedName>
        <fullName evidence="4">Glycosyltransferase 2-like domain-containing protein</fullName>
    </recommendedName>
</protein>
<dbReference type="Gene3D" id="3.90.550.10">
    <property type="entry name" value="Spore Coat Polysaccharide Biosynthesis Protein SpsA, Chain A"/>
    <property type="match status" value="1"/>
</dbReference>
<dbReference type="EMBL" id="MN740664">
    <property type="protein sequence ID" value="QHS79907.1"/>
    <property type="molecule type" value="Genomic_DNA"/>
</dbReference>
<evidence type="ECO:0008006" key="4">
    <source>
        <dbReference type="Google" id="ProtNLM"/>
    </source>
</evidence>
<feature type="domain" description="Glycosyl transferase family 1" evidence="1">
    <location>
        <begin position="200"/>
        <end position="253"/>
    </location>
</feature>
<dbReference type="AlphaFoldDB" id="A0A6C0AJB0"/>
<evidence type="ECO:0000259" key="1">
    <source>
        <dbReference type="Pfam" id="PF00534"/>
    </source>
</evidence>
<organism evidence="3">
    <name type="scientific">viral metagenome</name>
    <dbReference type="NCBI Taxonomy" id="1070528"/>
    <lineage>
        <taxon>unclassified sequences</taxon>
        <taxon>metagenomes</taxon>
        <taxon>organismal metagenomes</taxon>
    </lineage>
</organism>